<dbReference type="PANTHER" id="PTHR43108">
    <property type="entry name" value="N-ACETYLGLUCOSAMINE-6-SULFATASE FAMILY MEMBER"/>
    <property type="match status" value="1"/>
</dbReference>
<dbReference type="Gene3D" id="2.60.120.260">
    <property type="entry name" value="Galactose-binding domain-like"/>
    <property type="match status" value="1"/>
</dbReference>
<dbReference type="SUPFAM" id="SSF53649">
    <property type="entry name" value="Alkaline phosphatase-like"/>
    <property type="match status" value="1"/>
</dbReference>
<dbReference type="PANTHER" id="PTHR43108:SF6">
    <property type="entry name" value="N-SULPHOGLUCOSAMINE SULPHOHYDROLASE"/>
    <property type="match status" value="1"/>
</dbReference>
<proteinExistence type="predicted"/>
<dbReference type="Pfam" id="PF00884">
    <property type="entry name" value="Sulfatase"/>
    <property type="match status" value="1"/>
</dbReference>
<keyword evidence="7" id="KW-1185">Reference proteome</keyword>
<dbReference type="Gene3D" id="3.40.720.10">
    <property type="entry name" value="Alkaline Phosphatase, subunit A"/>
    <property type="match status" value="1"/>
</dbReference>
<reference evidence="6 7" key="1">
    <citation type="submission" date="2023-11" db="EMBL/GenBank/DDBJ databases">
        <title>Coraliomargarita sp. nov., isolated from marine algae.</title>
        <authorList>
            <person name="Lee J.K."/>
            <person name="Baek J.H."/>
            <person name="Kim J.M."/>
            <person name="Choi D.G."/>
            <person name="Jeon C.O."/>
        </authorList>
    </citation>
    <scope>NUCLEOTIDE SEQUENCE [LARGE SCALE GENOMIC DNA]</scope>
    <source>
        <strain evidence="6 7">J2-16</strain>
    </source>
</reference>
<gene>
    <name evidence="6" type="ORF">SH580_06075</name>
</gene>
<protein>
    <submittedName>
        <fullName evidence="6">Sulfatase-like hydrolase/transferase</fullName>
    </submittedName>
</protein>
<dbReference type="Pfam" id="PF03629">
    <property type="entry name" value="SASA"/>
    <property type="match status" value="1"/>
</dbReference>
<evidence type="ECO:0000256" key="2">
    <source>
        <dbReference type="SAM" id="MobiDB-lite"/>
    </source>
</evidence>
<name>A0ABZ0RQ47_9BACT</name>
<evidence type="ECO:0000259" key="5">
    <source>
        <dbReference type="Pfam" id="PF03629"/>
    </source>
</evidence>
<sequence length="1201" mass="131534">MKNLIVGCYLLSCAAAFGSDALTRPNILVLIADDHRKDLIGKYHDIVVTPALDDLCDTGVFFNNAYATTPICAASRASIFTGLTERTHGYTFGESAVPAQFTATAYPKMLKENGYRTGFVGKFGCELSETSSERFDYYEDFWRTINKTYNGEAIPQTYYKAQKARDFIEDAHTNHAGTPWCMSVSFWDPHAFDHDLENQYYYPPEFETLYDDVTIPDARISDDATFNALPDFIKTSMCRTRWGWRYETPEKYQRMVKRHYRSITGVDKGVQMIRDKLTELGIADNTVIIYMGDNGYMINERQLAGKWLGWDECLQVPLIIYDPRDGGLRGAELDQVALNIDLAPTILELAGIDIPDMYQGKSLYPLLSGENPPWRNEFFFEHYFTANGQIPRSEGVRTDQWKYVKYPLDNFEQLYDLQADPGEVTNLAGNAAYADELALMQTASSAYVDLYSNWPPEEPELDSGYVDNTDAALAYYGTWTLVSDFSEDYNGSMHYADAAGESVEYTFNGDSIQVGVRKGASGGLCDVYLDGVLVANDVDTYASAKVGQVIIYEFALTNGAHTIKLEATGTKNPSASGSNIMFDFFRYTEGEDGFGGLDEWTHTVILDNGNTGTQNTSTWQTNATDGSLELITTDYDAIEQHAYIRSGATLAVGQEAQISLSWPLSGANNNDSFGLYVGGTAPTFNVRQDYVNIYGKAGGTVAYMHGFDGTTQYGPDPSKDAAGADTLFVARTADNLFELGFYVGATRTVVGTRSPTTANSADFVGIYADTRANGTLSGIEAFQITSIPVEPPPVVAQPSNKKIYVILFGGQSNAVGWGYHQYLLDEAHPLAQPQTDVEMYAGCGLDAMINQLLPLQSGTGSDWNNPGTMQYPALTTEPVNRFGPELSMARTVRDGIDILDSKVIVIKYGVGGTALANQWYGDGTADRSADGPVYQAFQTTVHAGIAAIQTKYPYHEVEIIGMGWVQGESDRYFASGYEAKLTTFIADVRATFATNMPFVLSRLSMNQIEENDAYYDDWQIVRAAQAAVAAADPLVVATETEGANYLGAVGFADGQIHFLSSALVQIGEDLGQALLTIATLDADGDQLPDHWEQSFTPPGSAGLGNAPDDDYDGDGITDRNEFQIGTSPVDPEDGLSLSISNAVSIQWSAKRGISYNLQHSTNLVSWSVLDTIVLETNGVAVLPLSGVVSNQAEFFRLKVDI</sequence>
<evidence type="ECO:0000256" key="3">
    <source>
        <dbReference type="SAM" id="SignalP"/>
    </source>
</evidence>
<keyword evidence="1" id="KW-0378">Hydrolase</keyword>
<dbReference type="InterPro" id="IPR017850">
    <property type="entry name" value="Alkaline_phosphatase_core_sf"/>
</dbReference>
<dbReference type="InterPro" id="IPR036514">
    <property type="entry name" value="SGNH_hydro_sf"/>
</dbReference>
<dbReference type="Gene3D" id="3.40.50.1110">
    <property type="entry name" value="SGNH hydrolase"/>
    <property type="match status" value="1"/>
</dbReference>
<feature type="domain" description="Sulfatase N-terminal" evidence="4">
    <location>
        <begin position="25"/>
        <end position="352"/>
    </location>
</feature>
<dbReference type="SUPFAM" id="SSF52266">
    <property type="entry name" value="SGNH hydrolase"/>
    <property type="match status" value="1"/>
</dbReference>
<dbReference type="CDD" id="cd16031">
    <property type="entry name" value="G6S_like"/>
    <property type="match status" value="1"/>
</dbReference>
<evidence type="ECO:0000313" key="7">
    <source>
        <dbReference type="Proteomes" id="UP001324993"/>
    </source>
</evidence>
<evidence type="ECO:0000313" key="6">
    <source>
        <dbReference type="EMBL" id="WPJ97273.1"/>
    </source>
</evidence>
<feature type="signal peptide" evidence="3">
    <location>
        <begin position="1"/>
        <end position="18"/>
    </location>
</feature>
<dbReference type="Proteomes" id="UP001324993">
    <property type="component" value="Chromosome"/>
</dbReference>
<feature type="domain" description="Sialate O-acetylesterase" evidence="5">
    <location>
        <begin position="805"/>
        <end position="1075"/>
    </location>
</feature>
<dbReference type="RefSeq" id="WP_319834118.1">
    <property type="nucleotide sequence ID" value="NZ_CP138858.1"/>
</dbReference>
<evidence type="ECO:0000259" key="4">
    <source>
        <dbReference type="Pfam" id="PF00884"/>
    </source>
</evidence>
<organism evidence="6 7">
    <name type="scientific">Coraliomargarita algicola</name>
    <dbReference type="NCBI Taxonomy" id="3092156"/>
    <lineage>
        <taxon>Bacteria</taxon>
        <taxon>Pseudomonadati</taxon>
        <taxon>Verrucomicrobiota</taxon>
        <taxon>Opitutia</taxon>
        <taxon>Puniceicoccales</taxon>
        <taxon>Coraliomargaritaceae</taxon>
        <taxon>Coraliomargarita</taxon>
    </lineage>
</organism>
<dbReference type="InterPro" id="IPR000917">
    <property type="entry name" value="Sulfatase_N"/>
</dbReference>
<feature type="chain" id="PRO_5046134639" evidence="3">
    <location>
        <begin position="19"/>
        <end position="1201"/>
    </location>
</feature>
<dbReference type="InterPro" id="IPR005181">
    <property type="entry name" value="SASA"/>
</dbReference>
<accession>A0ABZ0RQ47</accession>
<evidence type="ECO:0000256" key="1">
    <source>
        <dbReference type="ARBA" id="ARBA00022801"/>
    </source>
</evidence>
<keyword evidence="3" id="KW-0732">Signal</keyword>
<dbReference type="EMBL" id="CP138858">
    <property type="protein sequence ID" value="WPJ97273.1"/>
    <property type="molecule type" value="Genomic_DNA"/>
</dbReference>
<feature type="region of interest" description="Disordered" evidence="2">
    <location>
        <begin position="1090"/>
        <end position="1115"/>
    </location>
</feature>